<dbReference type="Gene3D" id="3.40.50.1110">
    <property type="entry name" value="SGNH hydrolase"/>
    <property type="match status" value="1"/>
</dbReference>
<dbReference type="SUPFAM" id="SSF52266">
    <property type="entry name" value="SGNH hydrolase"/>
    <property type="match status" value="1"/>
</dbReference>
<dbReference type="PANTHER" id="PTHR43784:SF2">
    <property type="entry name" value="GDSL-LIKE LIPASE_ACYLHYDROLASE, PUTATIVE (AFU_ORTHOLOGUE AFUA_2G00820)-RELATED"/>
    <property type="match status" value="1"/>
</dbReference>
<dbReference type="AlphaFoldDB" id="B4RGH4"/>
<dbReference type="GO" id="GO:0016788">
    <property type="term" value="F:hydrolase activity, acting on ester bonds"/>
    <property type="evidence" value="ECO:0007669"/>
    <property type="project" value="UniProtKB-ARBA"/>
</dbReference>
<dbReference type="EMBL" id="CP000747">
    <property type="protein sequence ID" value="ACG78880.1"/>
    <property type="molecule type" value="Genomic_DNA"/>
</dbReference>
<evidence type="ECO:0000256" key="1">
    <source>
        <dbReference type="SAM" id="SignalP"/>
    </source>
</evidence>
<accession>B4RGH4</accession>
<dbReference type="HOGENOM" id="CLU_029872_1_0_5"/>
<proteinExistence type="predicted"/>
<dbReference type="eggNOG" id="COG2755">
    <property type="taxonomic scope" value="Bacteria"/>
</dbReference>
<dbReference type="InterPro" id="IPR036514">
    <property type="entry name" value="SGNH_hydro_sf"/>
</dbReference>
<feature type="domain" description="SGNH hydrolase-type esterase" evidence="2">
    <location>
        <begin position="213"/>
        <end position="409"/>
    </location>
</feature>
<feature type="chain" id="PRO_5002825450" evidence="1">
    <location>
        <begin position="18"/>
        <end position="421"/>
    </location>
</feature>
<evidence type="ECO:0000259" key="2">
    <source>
        <dbReference type="Pfam" id="PF13472"/>
    </source>
</evidence>
<dbReference type="KEGG" id="pzu:PHZ_c2471"/>
<dbReference type="Pfam" id="PF13472">
    <property type="entry name" value="Lipase_GDSL_2"/>
    <property type="match status" value="1"/>
</dbReference>
<feature type="signal peptide" evidence="1">
    <location>
        <begin position="1"/>
        <end position="17"/>
    </location>
</feature>
<evidence type="ECO:0000313" key="3">
    <source>
        <dbReference type="EMBL" id="ACG78880.1"/>
    </source>
</evidence>
<reference evidence="3 4" key="1">
    <citation type="journal article" date="2008" name="BMC Genomics">
        <title>Complete genome of Phenylobacterium zucineum - a novel facultative intracellular bacterium isolated from human erythroleukemia cell line K562.</title>
        <authorList>
            <person name="Luo Y."/>
            <person name="Xu X."/>
            <person name="Ding Z."/>
            <person name="Liu Z."/>
            <person name="Zhang B."/>
            <person name="Yan Z."/>
            <person name="Sun J."/>
            <person name="Hu S."/>
            <person name="Hu X."/>
        </authorList>
    </citation>
    <scope>NUCLEOTIDE SEQUENCE [LARGE SCALE GENOMIC DNA]</scope>
    <source>
        <strain evidence="3 4">HLK1</strain>
    </source>
</reference>
<dbReference type="InterPro" id="IPR013830">
    <property type="entry name" value="SGNH_hydro"/>
</dbReference>
<evidence type="ECO:0000313" key="4">
    <source>
        <dbReference type="Proteomes" id="UP000001868"/>
    </source>
</evidence>
<dbReference type="PANTHER" id="PTHR43784">
    <property type="entry name" value="GDSL-LIKE LIPASE/ACYLHYDROLASE, PUTATIVE (AFU_ORTHOLOGUE AFUA_2G00820)-RELATED"/>
    <property type="match status" value="1"/>
</dbReference>
<organism evidence="3 4">
    <name type="scientific">Phenylobacterium zucineum (strain HLK1)</name>
    <dbReference type="NCBI Taxonomy" id="450851"/>
    <lineage>
        <taxon>Bacteria</taxon>
        <taxon>Pseudomonadati</taxon>
        <taxon>Pseudomonadota</taxon>
        <taxon>Alphaproteobacteria</taxon>
        <taxon>Caulobacterales</taxon>
        <taxon>Caulobacteraceae</taxon>
        <taxon>Phenylobacterium</taxon>
    </lineage>
</organism>
<dbReference type="CDD" id="cd01830">
    <property type="entry name" value="XynE_like"/>
    <property type="match status" value="1"/>
</dbReference>
<protein>
    <submittedName>
        <fullName evidence="3">Lysophospholipase L1</fullName>
    </submittedName>
</protein>
<keyword evidence="1" id="KW-0732">Signal</keyword>
<dbReference type="STRING" id="450851.PHZ_c2471"/>
<dbReference type="OrthoDB" id="1828825at2"/>
<dbReference type="Proteomes" id="UP000001868">
    <property type="component" value="Chromosome"/>
</dbReference>
<dbReference type="InterPro" id="IPR053140">
    <property type="entry name" value="GDSL_Rv0518-like"/>
</dbReference>
<keyword evidence="4" id="KW-1185">Reference proteome</keyword>
<name>B4RGH4_PHEZH</name>
<sequence length="421" mass="44588">MLAAAAAVLLAIAPQTAASQTAANQAAENQAAARAPTWVGAWAASQQIPEPHNTLPPEMLTDATVRQVVQTTQAGPVLRVRLSNLFGAAPLTFSSVRVARPVAPGSARIDPATDRAVTFGGRSEVTVPAGAEYVSDPVDLPVAALSSLAVSYHLPRPPDGQTGHPGSRTTTFVARGNRTRAADLPGAETFVRWHQLSAVDVVAGPGAAAIVTFGDSITDGFGVGPDRNERWPDFLAQRLQADPRTRHLSVLNHGIGGNRLLLDGLGPNALARFDRDVLNQTGVRYVIVLEGVNDLGSLTRLEPASPEAQSRLTADMIGVYRQMVARARARGIKAIGATILPFAGSDYYKPPPETEASRQAVNAWIRAPGNFDAVIDFDAVMRDPARPDRLRPELDVGDGLHPSIAGYRAMAEAVPLSLFDR</sequence>
<gene>
    <name evidence="3" type="ordered locus">PHZ_c2471</name>
</gene>